<name>A0ABY5A841_9GAMM</name>
<organism evidence="2 3">
    <name type="scientific">Ectopseudomonas hydrolytica</name>
    <dbReference type="NCBI Taxonomy" id="2493633"/>
    <lineage>
        <taxon>Bacteria</taxon>
        <taxon>Pseudomonadati</taxon>
        <taxon>Pseudomonadota</taxon>
        <taxon>Gammaproteobacteria</taxon>
        <taxon>Pseudomonadales</taxon>
        <taxon>Pseudomonadaceae</taxon>
        <taxon>Ectopseudomonas</taxon>
    </lineage>
</organism>
<evidence type="ECO:0000313" key="2">
    <source>
        <dbReference type="EMBL" id="USR39870.1"/>
    </source>
</evidence>
<gene>
    <name evidence="2" type="ORF">L1F06_000100</name>
</gene>
<dbReference type="InterPro" id="IPR054232">
    <property type="entry name" value="DUF6957"/>
</dbReference>
<evidence type="ECO:0000313" key="3">
    <source>
        <dbReference type="Proteomes" id="UP001054897"/>
    </source>
</evidence>
<feature type="domain" description="DUF6957" evidence="1">
    <location>
        <begin position="20"/>
        <end position="129"/>
    </location>
</feature>
<sequence length="132" mass="14875">MDILEAINELLHGEGVPMLGRDMLDSEAISYARNLSLNKPFCVIRNWIWIDLEMPEAVRTKIISDGLQPVMVYAHSVIFDSAGRFNPGDWARSTPLVKFSDGHLFETQNTIYLLIGQGTRKSAQLSTIIHVF</sequence>
<accession>A0ABY5A841</accession>
<reference evidence="2" key="1">
    <citation type="submission" date="2022-06" db="EMBL/GenBank/DDBJ databases">
        <title>Complete genome of Pseudomonas hydrolytica DSWY01T.</title>
        <authorList>
            <person name="Jung J."/>
            <person name="Jeon C.O."/>
        </authorList>
    </citation>
    <scope>NUCLEOTIDE SEQUENCE</scope>
    <source>
        <strain evidence="2">DSWY01</strain>
    </source>
</reference>
<proteinExistence type="predicted"/>
<dbReference type="Pfam" id="PF22275">
    <property type="entry name" value="DUF6957"/>
    <property type="match status" value="1"/>
</dbReference>
<dbReference type="RefSeq" id="WP_129484070.1">
    <property type="nucleotide sequence ID" value="NZ_CP099397.1"/>
</dbReference>
<dbReference type="EMBL" id="CP099397">
    <property type="protein sequence ID" value="USR39870.1"/>
    <property type="molecule type" value="Genomic_DNA"/>
</dbReference>
<keyword evidence="3" id="KW-1185">Reference proteome</keyword>
<dbReference type="Proteomes" id="UP001054897">
    <property type="component" value="Chromosome"/>
</dbReference>
<evidence type="ECO:0000259" key="1">
    <source>
        <dbReference type="Pfam" id="PF22275"/>
    </source>
</evidence>
<protein>
    <recommendedName>
        <fullName evidence="1">DUF6957 domain-containing protein</fullName>
    </recommendedName>
</protein>
<dbReference type="GeneID" id="300079335"/>